<protein>
    <submittedName>
        <fullName evidence="3">Short-chain dehydrogenase</fullName>
    </submittedName>
</protein>
<dbReference type="PANTHER" id="PTHR24321">
    <property type="entry name" value="DEHYDROGENASES, SHORT CHAIN"/>
    <property type="match status" value="1"/>
</dbReference>
<dbReference type="PROSITE" id="PS00061">
    <property type="entry name" value="ADH_SHORT"/>
    <property type="match status" value="1"/>
</dbReference>
<evidence type="ECO:0000256" key="1">
    <source>
        <dbReference type="ARBA" id="ARBA00006484"/>
    </source>
</evidence>
<dbReference type="InterPro" id="IPR002347">
    <property type="entry name" value="SDR_fam"/>
</dbReference>
<dbReference type="EMBL" id="LPWF01000016">
    <property type="protein sequence ID" value="ODR99677.1"/>
    <property type="molecule type" value="Genomic_DNA"/>
</dbReference>
<sequence length="254" mass="26928">MLDFKDKVVLITGGAQGFGRVLANAFAERGAKLALCDINDEGGEETLAQVKAHGTDGFYQHADIAQESDVESFVAATVKRFGRLDVAINNASKEITGPTLDLPSEDFGTVVDTNLKGTYYCLKHEVAQMRKNGGGAIVNQASVTSSMTGVPDNGLYAATKGGIIGLTKSAALQVAPENISINAIASCAFDIPDDMFLRWIDDHKVSRKEACGWLPIKRLGKPEEIAAATLYLASDEARFVVGAVLTIDGGFTAQ</sequence>
<evidence type="ECO:0000313" key="3">
    <source>
        <dbReference type="EMBL" id="ODR99677.1"/>
    </source>
</evidence>
<dbReference type="Proteomes" id="UP000094472">
    <property type="component" value="Unassembled WGS sequence"/>
</dbReference>
<reference evidence="3 4" key="1">
    <citation type="journal article" date="2016" name="Environ. Microbiol.">
        <title>New Methyloceanibacter diversity from North Sea sediments includes methanotroph containing solely the soluble methane monooxygenase.</title>
        <authorList>
            <person name="Vekeman B."/>
            <person name="Kerckhof F.M."/>
            <person name="Cremers G."/>
            <person name="de Vos P."/>
            <person name="Vandamme P."/>
            <person name="Boon N."/>
            <person name="Op den Camp H.J."/>
            <person name="Heylen K."/>
        </authorList>
    </citation>
    <scope>NUCLEOTIDE SEQUENCE [LARGE SCALE GENOMIC DNA]</scope>
    <source>
        <strain evidence="3 4">R-67175</strain>
    </source>
</reference>
<organism evidence="3 4">
    <name type="scientific">Methyloceanibacter superfactus</name>
    <dbReference type="NCBI Taxonomy" id="1774969"/>
    <lineage>
        <taxon>Bacteria</taxon>
        <taxon>Pseudomonadati</taxon>
        <taxon>Pseudomonadota</taxon>
        <taxon>Alphaproteobacteria</taxon>
        <taxon>Hyphomicrobiales</taxon>
        <taxon>Hyphomicrobiaceae</taxon>
        <taxon>Methyloceanibacter</taxon>
    </lineage>
</organism>
<dbReference type="PRINTS" id="PR00081">
    <property type="entry name" value="GDHRDH"/>
</dbReference>
<dbReference type="InterPro" id="IPR036291">
    <property type="entry name" value="NAD(P)-bd_dom_sf"/>
</dbReference>
<keyword evidence="2" id="KW-0560">Oxidoreductase</keyword>
<evidence type="ECO:0000256" key="2">
    <source>
        <dbReference type="ARBA" id="ARBA00023002"/>
    </source>
</evidence>
<dbReference type="FunFam" id="3.40.50.720:FF:000084">
    <property type="entry name" value="Short-chain dehydrogenase reductase"/>
    <property type="match status" value="1"/>
</dbReference>
<keyword evidence="4" id="KW-1185">Reference proteome</keyword>
<dbReference type="PANTHER" id="PTHR24321:SF8">
    <property type="entry name" value="ESTRADIOL 17-BETA-DEHYDROGENASE 8-RELATED"/>
    <property type="match status" value="1"/>
</dbReference>
<accession>A0A1E3W1I9</accession>
<dbReference type="Pfam" id="PF13561">
    <property type="entry name" value="adh_short_C2"/>
    <property type="match status" value="1"/>
</dbReference>
<dbReference type="RefSeq" id="WP_069441222.1">
    <property type="nucleotide sequence ID" value="NZ_LPWF01000016.1"/>
</dbReference>
<dbReference type="OrthoDB" id="9792355at2"/>
<name>A0A1E3W1I9_9HYPH</name>
<dbReference type="Gene3D" id="3.40.50.720">
    <property type="entry name" value="NAD(P)-binding Rossmann-like Domain"/>
    <property type="match status" value="1"/>
</dbReference>
<dbReference type="SUPFAM" id="SSF51735">
    <property type="entry name" value="NAD(P)-binding Rossmann-fold domains"/>
    <property type="match status" value="1"/>
</dbReference>
<comment type="caution">
    <text evidence="3">The sequence shown here is derived from an EMBL/GenBank/DDBJ whole genome shotgun (WGS) entry which is preliminary data.</text>
</comment>
<dbReference type="PRINTS" id="PR00080">
    <property type="entry name" value="SDRFAMILY"/>
</dbReference>
<dbReference type="STRING" id="1774969.AUC69_08640"/>
<proteinExistence type="inferred from homology"/>
<dbReference type="AlphaFoldDB" id="A0A1E3W1I9"/>
<dbReference type="InterPro" id="IPR020904">
    <property type="entry name" value="Sc_DH/Rdtase_CS"/>
</dbReference>
<dbReference type="GO" id="GO:0016491">
    <property type="term" value="F:oxidoreductase activity"/>
    <property type="evidence" value="ECO:0007669"/>
    <property type="project" value="UniProtKB-KW"/>
</dbReference>
<comment type="similarity">
    <text evidence="1">Belongs to the short-chain dehydrogenases/reductases (SDR) family.</text>
</comment>
<dbReference type="CDD" id="cd05233">
    <property type="entry name" value="SDR_c"/>
    <property type="match status" value="1"/>
</dbReference>
<evidence type="ECO:0000313" key="4">
    <source>
        <dbReference type="Proteomes" id="UP000094472"/>
    </source>
</evidence>
<gene>
    <name evidence="3" type="ORF">AUC69_08640</name>
</gene>